<evidence type="ECO:0000313" key="3">
    <source>
        <dbReference type="Proteomes" id="UP001161757"/>
    </source>
</evidence>
<name>A0AAN6ER54_EXODE</name>
<reference evidence="2" key="1">
    <citation type="submission" date="2023-01" db="EMBL/GenBank/DDBJ databases">
        <title>Exophiala dermititidis isolated from Cystic Fibrosis Patient.</title>
        <authorList>
            <person name="Kurbessoian T."/>
            <person name="Crocker A."/>
            <person name="Murante D."/>
            <person name="Hogan D.A."/>
            <person name="Stajich J.E."/>
        </authorList>
    </citation>
    <scope>NUCLEOTIDE SEQUENCE</scope>
    <source>
        <strain evidence="2">Ex8</strain>
    </source>
</reference>
<organism evidence="2 3">
    <name type="scientific">Exophiala dermatitidis</name>
    <name type="common">Black yeast-like fungus</name>
    <name type="synonym">Wangiella dermatitidis</name>
    <dbReference type="NCBI Taxonomy" id="5970"/>
    <lineage>
        <taxon>Eukaryota</taxon>
        <taxon>Fungi</taxon>
        <taxon>Dikarya</taxon>
        <taxon>Ascomycota</taxon>
        <taxon>Pezizomycotina</taxon>
        <taxon>Eurotiomycetes</taxon>
        <taxon>Chaetothyriomycetidae</taxon>
        <taxon>Chaetothyriales</taxon>
        <taxon>Herpotrichiellaceae</taxon>
        <taxon>Exophiala</taxon>
    </lineage>
</organism>
<gene>
    <name evidence="2" type="ORF">HRR80_007731</name>
</gene>
<dbReference type="AlphaFoldDB" id="A0AAN6ER54"/>
<dbReference type="Proteomes" id="UP001161757">
    <property type="component" value="Unassembled WGS sequence"/>
</dbReference>
<dbReference type="EMBL" id="JAJGCB010000019">
    <property type="protein sequence ID" value="KAJ8988315.1"/>
    <property type="molecule type" value="Genomic_DNA"/>
</dbReference>
<evidence type="ECO:0000256" key="1">
    <source>
        <dbReference type="SAM" id="MobiDB-lite"/>
    </source>
</evidence>
<proteinExistence type="predicted"/>
<sequence>MGSRRKKKAPQKDTSTPAPKTIACANCGDSIIVPKQCKHGKKLVNCQGTGCSTAHIMDHNKQCQYQGTKVHGKKACKQPDVINKQREVSSLLLLQELNNVEKIRGKEMRYFDGIPKAEFLRSVNTMSLDQAIMVGRRLKEVAQGTLDPVRAMYDDDDSDSDEDPCKTPPEEDQGL</sequence>
<comment type="caution">
    <text evidence="2">The sequence shown here is derived from an EMBL/GenBank/DDBJ whole genome shotgun (WGS) entry which is preliminary data.</text>
</comment>
<accession>A0AAN6ER54</accession>
<evidence type="ECO:0000313" key="2">
    <source>
        <dbReference type="EMBL" id="KAJ8988315.1"/>
    </source>
</evidence>
<feature type="region of interest" description="Disordered" evidence="1">
    <location>
        <begin position="147"/>
        <end position="175"/>
    </location>
</feature>
<protein>
    <submittedName>
        <fullName evidence="2">Uncharacterized protein</fullName>
    </submittedName>
</protein>